<protein>
    <submittedName>
        <fullName evidence="1">Uncharacterized protein</fullName>
    </submittedName>
</protein>
<evidence type="ECO:0000313" key="2">
    <source>
        <dbReference type="Proteomes" id="UP000821865"/>
    </source>
</evidence>
<name>A0ACB8CMJ0_DERSI</name>
<dbReference type="EMBL" id="CM023475">
    <property type="protein sequence ID" value="KAH7946044.1"/>
    <property type="molecule type" value="Genomic_DNA"/>
</dbReference>
<evidence type="ECO:0000313" key="1">
    <source>
        <dbReference type="EMBL" id="KAH7946044.1"/>
    </source>
</evidence>
<accession>A0ACB8CMJ0</accession>
<comment type="caution">
    <text evidence="1">The sequence shown here is derived from an EMBL/GenBank/DDBJ whole genome shotgun (WGS) entry which is preliminary data.</text>
</comment>
<proteinExistence type="predicted"/>
<organism evidence="1 2">
    <name type="scientific">Dermacentor silvarum</name>
    <name type="common">Tick</name>
    <dbReference type="NCBI Taxonomy" id="543639"/>
    <lineage>
        <taxon>Eukaryota</taxon>
        <taxon>Metazoa</taxon>
        <taxon>Ecdysozoa</taxon>
        <taxon>Arthropoda</taxon>
        <taxon>Chelicerata</taxon>
        <taxon>Arachnida</taxon>
        <taxon>Acari</taxon>
        <taxon>Parasitiformes</taxon>
        <taxon>Ixodida</taxon>
        <taxon>Ixodoidea</taxon>
        <taxon>Ixodidae</taxon>
        <taxon>Rhipicephalinae</taxon>
        <taxon>Dermacentor</taxon>
    </lineage>
</organism>
<sequence length="245" mass="27701">MRLRSRVSFKLLGRSFTLLTLLTRLPEEAKARFRNLRTYFFRENQKVNASKPSGAGAACGETYCSQWEFFEDLTFLRSCHHPRSHAATGPTSVPQGIDETYPIMVTDDASNDADAVAEAGDVSGEPEISPEDDAYDGESSNAAEVLAVLSQEPPLKKWRRQFEVAEHVRREEREPPQSAPCRQDSTNDGPKDENYYFAMMIAQELRHLEPIRRDMLKLRLLETVLQAKHNVMFERSASSGLNPHG</sequence>
<keyword evidence="2" id="KW-1185">Reference proteome</keyword>
<reference evidence="1" key="1">
    <citation type="submission" date="2020-05" db="EMBL/GenBank/DDBJ databases">
        <title>Large-scale comparative analyses of tick genomes elucidate their genetic diversity and vector capacities.</title>
        <authorList>
            <person name="Jia N."/>
            <person name="Wang J."/>
            <person name="Shi W."/>
            <person name="Du L."/>
            <person name="Sun Y."/>
            <person name="Zhan W."/>
            <person name="Jiang J."/>
            <person name="Wang Q."/>
            <person name="Zhang B."/>
            <person name="Ji P."/>
            <person name="Sakyi L.B."/>
            <person name="Cui X."/>
            <person name="Yuan T."/>
            <person name="Jiang B."/>
            <person name="Yang W."/>
            <person name="Lam T.T.-Y."/>
            <person name="Chang Q."/>
            <person name="Ding S."/>
            <person name="Wang X."/>
            <person name="Zhu J."/>
            <person name="Ruan X."/>
            <person name="Zhao L."/>
            <person name="Wei J."/>
            <person name="Que T."/>
            <person name="Du C."/>
            <person name="Cheng J."/>
            <person name="Dai P."/>
            <person name="Han X."/>
            <person name="Huang E."/>
            <person name="Gao Y."/>
            <person name="Liu J."/>
            <person name="Shao H."/>
            <person name="Ye R."/>
            <person name="Li L."/>
            <person name="Wei W."/>
            <person name="Wang X."/>
            <person name="Wang C."/>
            <person name="Yang T."/>
            <person name="Huo Q."/>
            <person name="Li W."/>
            <person name="Guo W."/>
            <person name="Chen H."/>
            <person name="Zhou L."/>
            <person name="Ni X."/>
            <person name="Tian J."/>
            <person name="Zhou Y."/>
            <person name="Sheng Y."/>
            <person name="Liu T."/>
            <person name="Pan Y."/>
            <person name="Xia L."/>
            <person name="Li J."/>
            <person name="Zhao F."/>
            <person name="Cao W."/>
        </authorList>
    </citation>
    <scope>NUCLEOTIDE SEQUENCE</scope>
    <source>
        <strain evidence="1">Dsil-2018</strain>
    </source>
</reference>
<gene>
    <name evidence="1" type="ORF">HPB49_019670</name>
</gene>
<dbReference type="Proteomes" id="UP000821865">
    <property type="component" value="Chromosome 6"/>
</dbReference>